<evidence type="ECO:0000256" key="1">
    <source>
        <dbReference type="ARBA" id="ARBA00004651"/>
    </source>
</evidence>
<evidence type="ECO:0000256" key="6">
    <source>
        <dbReference type="ARBA" id="ARBA00023016"/>
    </source>
</evidence>
<feature type="transmembrane region" description="Helical" evidence="8">
    <location>
        <begin position="12"/>
        <end position="30"/>
    </location>
</feature>
<evidence type="ECO:0000313" key="11">
    <source>
        <dbReference type="EMBL" id="MBC1500210.1"/>
    </source>
</evidence>
<evidence type="ECO:0000256" key="4">
    <source>
        <dbReference type="ARBA" id="ARBA00022692"/>
    </source>
</evidence>
<dbReference type="Gene3D" id="1.10.3720.10">
    <property type="entry name" value="MetI-like"/>
    <property type="match status" value="1"/>
</dbReference>
<dbReference type="EMBL" id="CP011102">
    <property type="protein sequence ID" value="AQY52240.1"/>
    <property type="molecule type" value="Genomic_DNA"/>
</dbReference>
<dbReference type="GO" id="GO:0055085">
    <property type="term" value="P:transmembrane transport"/>
    <property type="evidence" value="ECO:0007669"/>
    <property type="project" value="InterPro"/>
</dbReference>
<comment type="subcellular location">
    <subcellularLocation>
        <location evidence="1 8">Cell membrane</location>
        <topology evidence="1 8">Multi-pass membrane protein</topology>
    </subcellularLocation>
</comment>
<feature type="transmembrane region" description="Helical" evidence="8">
    <location>
        <begin position="282"/>
        <end position="308"/>
    </location>
</feature>
<feature type="domain" description="ABC transmembrane type-1" evidence="9">
    <location>
        <begin position="95"/>
        <end position="301"/>
    </location>
</feature>
<keyword evidence="4 8" id="KW-0812">Transmembrane</keyword>
<dbReference type="AlphaFoldDB" id="A0A1S7FXW5"/>
<dbReference type="CDD" id="cd06261">
    <property type="entry name" value="TM_PBP2"/>
    <property type="match status" value="1"/>
</dbReference>
<evidence type="ECO:0000313" key="13">
    <source>
        <dbReference type="Proteomes" id="UP000564536"/>
    </source>
</evidence>
<evidence type="ECO:0000256" key="5">
    <source>
        <dbReference type="ARBA" id="ARBA00022989"/>
    </source>
</evidence>
<reference evidence="10" key="1">
    <citation type="submission" date="2015-03" db="EMBL/GenBank/DDBJ databases">
        <authorList>
            <person name="Murphy D."/>
        </authorList>
    </citation>
    <scope>NUCLEOTIDE SEQUENCE [LARGE SCALE GENOMIC DNA]</scope>
    <source>
        <strain evidence="10">WS 4560</strain>
    </source>
</reference>
<feature type="transmembrane region" description="Helical" evidence="8">
    <location>
        <begin position="99"/>
        <end position="123"/>
    </location>
</feature>
<keyword evidence="3" id="KW-1003">Cell membrane</keyword>
<proteinExistence type="inferred from homology"/>
<feature type="transmembrane region" description="Helical" evidence="8">
    <location>
        <begin position="182"/>
        <end position="200"/>
    </location>
</feature>
<dbReference type="PROSITE" id="PS50928">
    <property type="entry name" value="ABC_TM1"/>
    <property type="match status" value="1"/>
</dbReference>
<feature type="transmembrane region" description="Helical" evidence="8">
    <location>
        <begin position="135"/>
        <end position="162"/>
    </location>
</feature>
<dbReference type="SUPFAM" id="SSF161098">
    <property type="entry name" value="MetI-like"/>
    <property type="match status" value="1"/>
</dbReference>
<dbReference type="Proteomes" id="UP000564536">
    <property type="component" value="Unassembled WGS sequence"/>
</dbReference>
<dbReference type="Proteomes" id="UP000223060">
    <property type="component" value="Chromosome"/>
</dbReference>
<evidence type="ECO:0000313" key="10">
    <source>
        <dbReference type="EMBL" id="AQY52240.1"/>
    </source>
</evidence>
<evidence type="ECO:0000259" key="9">
    <source>
        <dbReference type="PROSITE" id="PS50928"/>
    </source>
</evidence>
<keyword evidence="12" id="KW-1185">Reference proteome</keyword>
<accession>A0A1S7FXW5</accession>
<organism evidence="10 12">
    <name type="scientific">Listeria weihenstephanensis</name>
    <dbReference type="NCBI Taxonomy" id="1006155"/>
    <lineage>
        <taxon>Bacteria</taxon>
        <taxon>Bacillati</taxon>
        <taxon>Bacillota</taxon>
        <taxon>Bacilli</taxon>
        <taxon>Bacillales</taxon>
        <taxon>Listeriaceae</taxon>
        <taxon>Listeria</taxon>
    </lineage>
</organism>
<dbReference type="InterPro" id="IPR045621">
    <property type="entry name" value="BPD_transp_1_N"/>
</dbReference>
<gene>
    <name evidence="11" type="ORF">HB943_06310</name>
    <name evidence="10" type="ORF">UE46_15230</name>
</gene>
<reference evidence="11 13" key="3">
    <citation type="submission" date="2020-03" db="EMBL/GenBank/DDBJ databases">
        <title>Soil Listeria distribution.</title>
        <authorList>
            <person name="Liao J."/>
            <person name="Wiedmann M."/>
        </authorList>
    </citation>
    <scope>NUCLEOTIDE SEQUENCE [LARGE SCALE GENOMIC DNA]</scope>
    <source>
        <strain evidence="11 13">FSL L7-1523</strain>
    </source>
</reference>
<dbReference type="Pfam" id="PF19300">
    <property type="entry name" value="BPD_transp_1_N"/>
    <property type="match status" value="1"/>
</dbReference>
<dbReference type="InterPro" id="IPR035906">
    <property type="entry name" value="MetI-like_sf"/>
</dbReference>
<evidence type="ECO:0000256" key="3">
    <source>
        <dbReference type="ARBA" id="ARBA00022475"/>
    </source>
</evidence>
<dbReference type="PANTHER" id="PTHR43163:SF6">
    <property type="entry name" value="DIPEPTIDE TRANSPORT SYSTEM PERMEASE PROTEIN DPPB-RELATED"/>
    <property type="match status" value="1"/>
</dbReference>
<keyword evidence="7 8" id="KW-0472">Membrane</keyword>
<keyword evidence="5 8" id="KW-1133">Transmembrane helix</keyword>
<evidence type="ECO:0000256" key="2">
    <source>
        <dbReference type="ARBA" id="ARBA00022448"/>
    </source>
</evidence>
<evidence type="ECO:0000313" key="12">
    <source>
        <dbReference type="Proteomes" id="UP000223060"/>
    </source>
</evidence>
<protein>
    <submittedName>
        <fullName evidence="11">ABC transporter permease</fullName>
    </submittedName>
    <submittedName>
        <fullName evidence="10">Peptide permease</fullName>
    </submittedName>
</protein>
<dbReference type="Pfam" id="PF00528">
    <property type="entry name" value="BPD_transp_1"/>
    <property type="match status" value="1"/>
</dbReference>
<evidence type="ECO:0000256" key="7">
    <source>
        <dbReference type="ARBA" id="ARBA00023136"/>
    </source>
</evidence>
<sequence length="316" mass="35314">MIQTISKRVLQIIPMLFIISLVSFALVQLAPGDPISSFVTPNMNPDDVERIRQSLGLDQPIYVQYFKWLGNVLQGNFGYSLINNQPVLGQILDRLPATIGLMGTALFFTLLFSIPLGLIAAAYENTKLDRFLNAVSYVGISIPIFWFAMILIDVFSIQLHWLPSLGMRTIGVESFWDVAKHAILPVTALTFQGCASYYRYVRSNTINQLKEEYVLFGYAKGLSKSQIMRDHVLKNSLLPVITLLGMYLPQIITGAFITESVFSWPGMGSLGINAIFQLDYPMIMAITMFSALLLIIGNLLADIAYTIVDPRIREVS</sequence>
<evidence type="ECO:0000256" key="8">
    <source>
        <dbReference type="RuleBase" id="RU363032"/>
    </source>
</evidence>
<keyword evidence="2 8" id="KW-0813">Transport</keyword>
<dbReference type="PANTHER" id="PTHR43163">
    <property type="entry name" value="DIPEPTIDE TRANSPORT SYSTEM PERMEASE PROTEIN DPPB-RELATED"/>
    <property type="match status" value="1"/>
</dbReference>
<reference evidence="12" key="2">
    <citation type="submission" date="2015-03" db="EMBL/GenBank/DDBJ databases">
        <authorList>
            <person name="Ferrari E."/>
            <person name="Walter M.C."/>
            <person name="Huptas C."/>
            <person name="Scherer S."/>
            <person name="Mueller-Herbst S."/>
        </authorList>
    </citation>
    <scope>NUCLEOTIDE SEQUENCE [LARGE SCALE GENOMIC DNA]</scope>
    <source>
        <strain evidence="12">LWP01</strain>
    </source>
</reference>
<dbReference type="InterPro" id="IPR000515">
    <property type="entry name" value="MetI-like"/>
</dbReference>
<dbReference type="GO" id="GO:0005886">
    <property type="term" value="C:plasma membrane"/>
    <property type="evidence" value="ECO:0007669"/>
    <property type="project" value="UniProtKB-SubCell"/>
</dbReference>
<dbReference type="EMBL" id="JAARRL010000007">
    <property type="protein sequence ID" value="MBC1500210.1"/>
    <property type="molecule type" value="Genomic_DNA"/>
</dbReference>
<feature type="transmembrane region" description="Helical" evidence="8">
    <location>
        <begin position="237"/>
        <end position="262"/>
    </location>
</feature>
<keyword evidence="6" id="KW-0346">Stress response</keyword>
<dbReference type="KEGG" id="lwi:UE46_15230"/>
<dbReference type="RefSeq" id="WP_036063125.1">
    <property type="nucleotide sequence ID" value="NZ_CP011102.1"/>
</dbReference>
<name>A0A1S7FXW5_9LIST</name>
<comment type="similarity">
    <text evidence="8">Belongs to the binding-protein-dependent transport system permease family.</text>
</comment>